<accession>A0AA96LNS2</accession>
<dbReference type="Gene3D" id="3.40.190.10">
    <property type="entry name" value="Periplasmic binding protein-like II"/>
    <property type="match status" value="1"/>
</dbReference>
<proteinExistence type="predicted"/>
<evidence type="ECO:0000259" key="2">
    <source>
        <dbReference type="Pfam" id="PF12010"/>
    </source>
</evidence>
<dbReference type="PANTHER" id="PTHR43649">
    <property type="entry name" value="ARABINOSE-BINDING PROTEIN-RELATED"/>
    <property type="match status" value="1"/>
</dbReference>
<dbReference type="InterPro" id="IPR050490">
    <property type="entry name" value="Bact_solute-bd_prot1"/>
</dbReference>
<keyword evidence="4" id="KW-1185">Reference proteome</keyword>
<dbReference type="PANTHER" id="PTHR43649:SF17">
    <property type="entry name" value="ABC TRANSPORTER SOLUTE BINDING PROTEIN-SUGAR TRANSPORT"/>
    <property type="match status" value="1"/>
</dbReference>
<protein>
    <submittedName>
        <fullName evidence="3">ABC transporter substrate-binding protein</fullName>
    </submittedName>
</protein>
<dbReference type="InterPro" id="IPR022627">
    <property type="entry name" value="DUF3502"/>
</dbReference>
<evidence type="ECO:0000313" key="4">
    <source>
        <dbReference type="Proteomes" id="UP001304650"/>
    </source>
</evidence>
<evidence type="ECO:0000313" key="3">
    <source>
        <dbReference type="EMBL" id="WNR45407.1"/>
    </source>
</evidence>
<sequence>MNNGKWTRKSLAFLALTGVLGLTACGDKSPSATPSSSPSAQAKQELKDVELSWYYPSFGPQADQQVVEDAVNKITKEKIHATVKLKPVEIGQYTQKMNTIVAANENFDIAWTSNWNFDYFQNTNKGAFQPLDELIGKYAPDVKKSMPDFVWDATKVGGKIYGIPNYQTVTNKEGFIVQKKLVDKYQLDVNSIKKFEDIEPFLAKIKENEPTIIPMGIFKNGSNFGNVRYSYGLESAQNGAGNFGVIRTNETNLKVYNMYETPEFKQYLNTMRSWNQKGYFIKDAATLTKLPDQDKAKYGVFFHNVLKPGGEAEASKADGTEMITIPLTKPFVTTATITTTLNAVSKTSKNPERAVMLLNLINTDKQLYNTIVYGLEGKHYTKNGEVIKTLGKESGYNTNADWVFGNVFNGFVLEGKDPNVYVQTKKENESASRLKTNGFAFVSDPVNAEVANISSVTDEYLPGLYTGAVDPDKYLPEFLEKLKRAGSERVIAEVQKQLDAWAAAKK</sequence>
<reference evidence="3" key="1">
    <citation type="submission" date="2022-02" db="EMBL/GenBank/DDBJ databases">
        <title>Paenibacillus sp. MBLB1832 Whole Genome Shotgun Sequencing.</title>
        <authorList>
            <person name="Hwang C.Y."/>
            <person name="Cho E.-S."/>
            <person name="Seo M.-J."/>
        </authorList>
    </citation>
    <scope>NUCLEOTIDE SEQUENCE</scope>
    <source>
        <strain evidence="3">MBLB1832</strain>
    </source>
</reference>
<dbReference type="Proteomes" id="UP001304650">
    <property type="component" value="Chromosome"/>
</dbReference>
<dbReference type="SUPFAM" id="SSF53850">
    <property type="entry name" value="Periplasmic binding protein-like II"/>
    <property type="match status" value="1"/>
</dbReference>
<dbReference type="EMBL" id="CP130319">
    <property type="protein sequence ID" value="WNR45407.1"/>
    <property type="molecule type" value="Genomic_DNA"/>
</dbReference>
<dbReference type="RefSeq" id="WP_314802129.1">
    <property type="nucleotide sequence ID" value="NZ_CP130319.1"/>
</dbReference>
<gene>
    <name evidence="3" type="ORF">MJB10_04535</name>
</gene>
<dbReference type="AlphaFoldDB" id="A0AA96LNS2"/>
<keyword evidence="1" id="KW-0732">Signal</keyword>
<evidence type="ECO:0000256" key="1">
    <source>
        <dbReference type="SAM" id="SignalP"/>
    </source>
</evidence>
<feature type="domain" description="DUF3502" evidence="2">
    <location>
        <begin position="436"/>
        <end position="503"/>
    </location>
</feature>
<feature type="chain" id="PRO_5041635380" evidence="1">
    <location>
        <begin position="25"/>
        <end position="506"/>
    </location>
</feature>
<dbReference type="PROSITE" id="PS51257">
    <property type="entry name" value="PROKAR_LIPOPROTEIN"/>
    <property type="match status" value="1"/>
</dbReference>
<dbReference type="KEGG" id="proo:MJB10_04535"/>
<organism evidence="3 4">
    <name type="scientific">Paenibacillus roseopurpureus</name>
    <dbReference type="NCBI Taxonomy" id="2918901"/>
    <lineage>
        <taxon>Bacteria</taxon>
        <taxon>Bacillati</taxon>
        <taxon>Bacillota</taxon>
        <taxon>Bacilli</taxon>
        <taxon>Bacillales</taxon>
        <taxon>Paenibacillaceae</taxon>
        <taxon>Paenibacillus</taxon>
    </lineage>
</organism>
<name>A0AA96LNS2_9BACL</name>
<feature type="signal peptide" evidence="1">
    <location>
        <begin position="1"/>
        <end position="24"/>
    </location>
</feature>
<dbReference type="Pfam" id="PF12010">
    <property type="entry name" value="DUF3502"/>
    <property type="match status" value="1"/>
</dbReference>